<feature type="domain" description="DUF2268" evidence="1">
    <location>
        <begin position="308"/>
        <end position="426"/>
    </location>
</feature>
<organism evidence="2 3">
    <name type="scientific">Leptobacterium flavescens</name>
    <dbReference type="NCBI Taxonomy" id="472055"/>
    <lineage>
        <taxon>Bacteria</taxon>
        <taxon>Pseudomonadati</taxon>
        <taxon>Bacteroidota</taxon>
        <taxon>Flavobacteriia</taxon>
        <taxon>Flavobacteriales</taxon>
        <taxon>Flavobacteriaceae</taxon>
        <taxon>Leptobacterium</taxon>
    </lineage>
</organism>
<dbReference type="AlphaFoldDB" id="A0A6P0UR02"/>
<gene>
    <name evidence="2" type="ORF">GWK08_05300</name>
</gene>
<dbReference type="RefSeq" id="WP_163605855.1">
    <property type="nucleotide sequence ID" value="NZ_JAABOO010000001.1"/>
</dbReference>
<dbReference type="Pfam" id="PF10026">
    <property type="entry name" value="DUF2268"/>
    <property type="match status" value="1"/>
</dbReference>
<comment type="caution">
    <text evidence="2">The sequence shown here is derived from an EMBL/GenBank/DDBJ whole genome shotgun (WGS) entry which is preliminary data.</text>
</comment>
<accession>A0A6P0UR02</accession>
<protein>
    <recommendedName>
        <fullName evidence="1">DUF2268 domain-containing protein</fullName>
    </recommendedName>
</protein>
<evidence type="ECO:0000259" key="1">
    <source>
        <dbReference type="Pfam" id="PF10026"/>
    </source>
</evidence>
<reference evidence="2 3" key="1">
    <citation type="submission" date="2020-01" db="EMBL/GenBank/DDBJ databases">
        <title>Leptobacterium flavescens.</title>
        <authorList>
            <person name="Wang G."/>
        </authorList>
    </citation>
    <scope>NUCLEOTIDE SEQUENCE [LARGE SCALE GENOMIC DNA]</scope>
    <source>
        <strain evidence="2 3">KCTC 22160</strain>
    </source>
</reference>
<keyword evidence="3" id="KW-1185">Reference proteome</keyword>
<dbReference type="Proteomes" id="UP000468581">
    <property type="component" value="Unassembled WGS sequence"/>
</dbReference>
<dbReference type="InterPro" id="IPR018728">
    <property type="entry name" value="DUF2268"/>
</dbReference>
<dbReference type="EMBL" id="JAABOO010000001">
    <property type="protein sequence ID" value="NER12846.1"/>
    <property type="molecule type" value="Genomic_DNA"/>
</dbReference>
<proteinExistence type="predicted"/>
<evidence type="ECO:0000313" key="3">
    <source>
        <dbReference type="Proteomes" id="UP000468581"/>
    </source>
</evidence>
<sequence>MKLLKKLTLLVFGLFFTLWVYGQEYTLLDIGRTYKDIPVDENGIRLQFQLKKGGVYHFNIKQDKINKAISIGNGKGEELMKIEGHPRDRGNKQFEFSPGKSGKYSLSIGPFRKSQANAEPRITIRIHKLSNATLRRREEIKKELAPENAKNVQTLDIDHFWEAFDALKDCRSYTDSVATFQKIYIDRATDGFKEFIRVRPSLTAENYIHAVRDFPKFYNSIRPQTYKVKEAAPLVEDVFRKFKEIYPNFKPFKVCFAIGRIRTGGTVSKNFVLIGSEMTTSTAKNDLSEFKEPPFNNLIPFLAYEGDIVQKIKNIVAHECVHSQQQGKPAKDAIQCSLLSGSLLEGSGDFIGELLVGENINKKVHKYGNAHEEELWNDFKKELCTNNFRNWMYNYASVKDKPADLGYYIGYKIAEAYYKNAEDKQKAIIDIIEFNDPIEFLQKSKYDLKFRKKQ</sequence>
<evidence type="ECO:0000313" key="2">
    <source>
        <dbReference type="EMBL" id="NER12846.1"/>
    </source>
</evidence>
<name>A0A6P0UR02_9FLAO</name>